<evidence type="ECO:0000313" key="2">
    <source>
        <dbReference type="EMBL" id="KTR95096.1"/>
    </source>
</evidence>
<dbReference type="RefSeq" id="WP_058623380.1">
    <property type="nucleotide sequence ID" value="NZ_LDRT01000041.1"/>
</dbReference>
<accession>A0A147EYD9</accession>
<dbReference type="PATRIC" id="fig|2033.6.peg.2416"/>
<name>A0A147EYD9_MICTE</name>
<evidence type="ECO:0000256" key="1">
    <source>
        <dbReference type="SAM" id="MobiDB-lite"/>
    </source>
</evidence>
<dbReference type="Proteomes" id="UP000075025">
    <property type="component" value="Unassembled WGS sequence"/>
</dbReference>
<comment type="caution">
    <text evidence="2">The sequence shown here is derived from an EMBL/GenBank/DDBJ whole genome shotgun (WGS) entry which is preliminary data.</text>
</comment>
<sequence length="81" mass="8355">MGLFVQRPEEPSEWAGLPGEPVRPRSRAEVLPDDEPVNAASADLLGVGETSLSSITISLDEVVPPAAEESSAADPVASAES</sequence>
<dbReference type="OrthoDB" id="5082712at2"/>
<reference evidence="2 3" key="1">
    <citation type="journal article" date="2016" name="Front. Microbiol.">
        <title>Genomic Resource of Rice Seed Associated Bacteria.</title>
        <authorList>
            <person name="Midha S."/>
            <person name="Bansal K."/>
            <person name="Sharma S."/>
            <person name="Kumar N."/>
            <person name="Patil P.P."/>
            <person name="Chaudhry V."/>
            <person name="Patil P.B."/>
        </authorList>
    </citation>
    <scope>NUCLEOTIDE SEQUENCE [LARGE SCALE GENOMIC DNA]</scope>
    <source>
        <strain evidence="2 3">NS220</strain>
    </source>
</reference>
<dbReference type="AlphaFoldDB" id="A0A147EYD9"/>
<feature type="region of interest" description="Disordered" evidence="1">
    <location>
        <begin position="62"/>
        <end position="81"/>
    </location>
</feature>
<gene>
    <name evidence="2" type="ORF">NS220_07100</name>
</gene>
<evidence type="ECO:0000313" key="3">
    <source>
        <dbReference type="Proteomes" id="UP000075025"/>
    </source>
</evidence>
<proteinExistence type="predicted"/>
<dbReference type="EMBL" id="LDRT01000041">
    <property type="protein sequence ID" value="KTR95096.1"/>
    <property type="molecule type" value="Genomic_DNA"/>
</dbReference>
<organism evidence="2 3">
    <name type="scientific">Microbacterium testaceum</name>
    <name type="common">Aureobacterium testaceum</name>
    <name type="synonym">Brevibacterium testaceum</name>
    <dbReference type="NCBI Taxonomy" id="2033"/>
    <lineage>
        <taxon>Bacteria</taxon>
        <taxon>Bacillati</taxon>
        <taxon>Actinomycetota</taxon>
        <taxon>Actinomycetes</taxon>
        <taxon>Micrococcales</taxon>
        <taxon>Microbacteriaceae</taxon>
        <taxon>Microbacterium</taxon>
    </lineage>
</organism>
<feature type="region of interest" description="Disordered" evidence="1">
    <location>
        <begin position="1"/>
        <end position="35"/>
    </location>
</feature>
<protein>
    <submittedName>
        <fullName evidence="2">Uncharacterized protein</fullName>
    </submittedName>
</protein>